<comment type="caution">
    <text evidence="1">The sequence shown here is derived from an EMBL/GenBank/DDBJ whole genome shotgun (WGS) entry which is preliminary data.</text>
</comment>
<dbReference type="InterPro" id="IPR042258">
    <property type="entry name" value="DGOK_N"/>
</dbReference>
<name>A0ABY1P6S5_9RHOB</name>
<organism evidence="1 2">
    <name type="scientific">Shimia sagamensis</name>
    <dbReference type="NCBI Taxonomy" id="1566352"/>
    <lineage>
        <taxon>Bacteria</taxon>
        <taxon>Pseudomonadati</taxon>
        <taxon>Pseudomonadota</taxon>
        <taxon>Alphaproteobacteria</taxon>
        <taxon>Rhodobacterales</taxon>
        <taxon>Roseobacteraceae</taxon>
    </lineage>
</organism>
<proteinExistence type="predicted"/>
<dbReference type="Proteomes" id="UP001157961">
    <property type="component" value="Unassembled WGS sequence"/>
</dbReference>
<dbReference type="InterPro" id="IPR042257">
    <property type="entry name" value="DGOK_C"/>
</dbReference>
<sequence length="296" mass="31416">MSVQAQWIGVDWGTSKLRAFAMEGDTLLATAQSDKGMARLVAGGFEAALLELVEGWLGDGPTDVIACGMVGARQGWVEAPYTAVPAPALAPKPVMVPNTDARIRVHVVPGLKQTKPADVMRGEETQIAGFLSRNPSWDGVLCLPGTHTKWAHVSADEVVSFRTFMTGELFSLLSKQSVLQHSVGEGWDDEAFAAGMDVTLSRPENLASELFGIRASDLLNATPSAVARSRLSGLLVGAELAASRPYWLGQQIAVIGEQRLSDVYAEALKAQGGWVTVVDCQDMTLAGLSAARNLLG</sequence>
<dbReference type="Gene3D" id="3.30.420.310">
    <property type="entry name" value="2-keto-3-deoxy-galactonokinase, C-terminal domain"/>
    <property type="match status" value="1"/>
</dbReference>
<protein>
    <submittedName>
        <fullName evidence="1">2-dehydro-3-deoxygalactonokinase</fullName>
    </submittedName>
</protein>
<keyword evidence="2" id="KW-1185">Reference proteome</keyword>
<dbReference type="EMBL" id="FXTY01000005">
    <property type="protein sequence ID" value="SMP26529.1"/>
    <property type="molecule type" value="Genomic_DNA"/>
</dbReference>
<reference evidence="1 2" key="1">
    <citation type="submission" date="2017-05" db="EMBL/GenBank/DDBJ databases">
        <authorList>
            <person name="Varghese N."/>
            <person name="Submissions S."/>
        </authorList>
    </citation>
    <scope>NUCLEOTIDE SEQUENCE [LARGE SCALE GENOMIC DNA]</scope>
    <source>
        <strain evidence="1 2">DSM 29734</strain>
    </source>
</reference>
<gene>
    <name evidence="1" type="ORF">SAMN06265373_105269</name>
</gene>
<accession>A0ABY1P6S5</accession>
<evidence type="ECO:0000313" key="1">
    <source>
        <dbReference type="EMBL" id="SMP26529.1"/>
    </source>
</evidence>
<dbReference type="InterPro" id="IPR007729">
    <property type="entry name" value="DGOK"/>
</dbReference>
<dbReference type="CDD" id="cd24012">
    <property type="entry name" value="ASKHA_NBD_KDGal-kinase"/>
    <property type="match status" value="1"/>
</dbReference>
<dbReference type="Pfam" id="PF05035">
    <property type="entry name" value="DGOK"/>
    <property type="match status" value="1"/>
</dbReference>
<dbReference type="RefSeq" id="WP_283426673.1">
    <property type="nucleotide sequence ID" value="NZ_FXTY01000005.1"/>
</dbReference>
<evidence type="ECO:0000313" key="2">
    <source>
        <dbReference type="Proteomes" id="UP001157961"/>
    </source>
</evidence>
<dbReference type="Gene3D" id="3.30.420.300">
    <property type="entry name" value="2-keto-3-deoxy-galactonokinase, substrate binding domain"/>
    <property type="match status" value="1"/>
</dbReference>